<dbReference type="AlphaFoldDB" id="A0A2T0S4Y1"/>
<dbReference type="Proteomes" id="UP000239209">
    <property type="component" value="Unassembled WGS sequence"/>
</dbReference>
<protein>
    <recommendedName>
        <fullName evidence="4">Lipoprotein</fullName>
    </recommendedName>
</protein>
<dbReference type="PROSITE" id="PS51257">
    <property type="entry name" value="PROKAR_LIPOPROTEIN"/>
    <property type="match status" value="1"/>
</dbReference>
<evidence type="ECO:0000313" key="2">
    <source>
        <dbReference type="EMBL" id="PRY28462.1"/>
    </source>
</evidence>
<organism evidence="2 3">
    <name type="scientific">Pseudosporangium ferrugineum</name>
    <dbReference type="NCBI Taxonomy" id="439699"/>
    <lineage>
        <taxon>Bacteria</taxon>
        <taxon>Bacillati</taxon>
        <taxon>Actinomycetota</taxon>
        <taxon>Actinomycetes</taxon>
        <taxon>Micromonosporales</taxon>
        <taxon>Micromonosporaceae</taxon>
        <taxon>Pseudosporangium</taxon>
    </lineage>
</organism>
<feature type="chain" id="PRO_5038632756" description="Lipoprotein" evidence="1">
    <location>
        <begin position="22"/>
        <end position="211"/>
    </location>
</feature>
<evidence type="ECO:0000313" key="3">
    <source>
        <dbReference type="Proteomes" id="UP000239209"/>
    </source>
</evidence>
<feature type="signal peptide" evidence="1">
    <location>
        <begin position="1"/>
        <end position="21"/>
    </location>
</feature>
<keyword evidence="3" id="KW-1185">Reference proteome</keyword>
<accession>A0A2T0S4Y1</accession>
<comment type="caution">
    <text evidence="2">The sequence shown here is derived from an EMBL/GenBank/DDBJ whole genome shotgun (WGS) entry which is preliminary data.</text>
</comment>
<gene>
    <name evidence="2" type="ORF">CLV70_108256</name>
</gene>
<dbReference type="OrthoDB" id="3215293at2"/>
<sequence length="211" mass="22704">MRRFRCLLGGLLLGAVLMTGACDEPEVTTVGLVGGWTTAGCEFSRTPETMDVGDRTLPVTPAPLAAAMARIDAGGRADHAASYAGLEVDQERVRAIVYRVPSAAFDDFIRQAADNTCIFVRDAVHSLKDLTAWQDRITADLPAWRARDVRISSISARHDGVGVEVGTQDLDRARRQLPRQYGRTAPLIFVEEGPVIPIQTPGIPTAPQPGG</sequence>
<dbReference type="EMBL" id="PVZG01000008">
    <property type="protein sequence ID" value="PRY28462.1"/>
    <property type="molecule type" value="Genomic_DNA"/>
</dbReference>
<dbReference type="RefSeq" id="WP_106127885.1">
    <property type="nucleotide sequence ID" value="NZ_PVZG01000008.1"/>
</dbReference>
<evidence type="ECO:0008006" key="4">
    <source>
        <dbReference type="Google" id="ProtNLM"/>
    </source>
</evidence>
<keyword evidence="1" id="KW-0732">Signal</keyword>
<evidence type="ECO:0000256" key="1">
    <source>
        <dbReference type="SAM" id="SignalP"/>
    </source>
</evidence>
<reference evidence="2 3" key="1">
    <citation type="submission" date="2018-03" db="EMBL/GenBank/DDBJ databases">
        <title>Genomic Encyclopedia of Archaeal and Bacterial Type Strains, Phase II (KMG-II): from individual species to whole genera.</title>
        <authorList>
            <person name="Goeker M."/>
        </authorList>
    </citation>
    <scope>NUCLEOTIDE SEQUENCE [LARGE SCALE GENOMIC DNA]</scope>
    <source>
        <strain evidence="2 3">DSM 45348</strain>
    </source>
</reference>
<name>A0A2T0S4Y1_9ACTN</name>
<proteinExistence type="predicted"/>